<dbReference type="SMR" id="A0A482WRA7"/>
<gene>
    <name evidence="2" type="ORF">LSTR_LSTR005859</name>
</gene>
<feature type="region of interest" description="Disordered" evidence="1">
    <location>
        <begin position="442"/>
        <end position="464"/>
    </location>
</feature>
<feature type="region of interest" description="Disordered" evidence="1">
    <location>
        <begin position="352"/>
        <end position="407"/>
    </location>
</feature>
<feature type="compositionally biased region" description="Low complexity" evidence="1">
    <location>
        <begin position="621"/>
        <end position="630"/>
    </location>
</feature>
<dbReference type="SUPFAM" id="SSF52096">
    <property type="entry name" value="ClpP/crotonase"/>
    <property type="match status" value="1"/>
</dbReference>
<comment type="caution">
    <text evidence="2">The sequence shown here is derived from an EMBL/GenBank/DDBJ whole genome shotgun (WGS) entry which is preliminary data.</text>
</comment>
<evidence type="ECO:0000256" key="1">
    <source>
        <dbReference type="SAM" id="MobiDB-lite"/>
    </source>
</evidence>
<feature type="region of interest" description="Disordered" evidence="1">
    <location>
        <begin position="209"/>
        <end position="304"/>
    </location>
</feature>
<feature type="compositionally biased region" description="Polar residues" evidence="1">
    <location>
        <begin position="593"/>
        <end position="605"/>
    </location>
</feature>
<protein>
    <submittedName>
        <fullName evidence="2">Uncharacterized protein</fullName>
    </submittedName>
</protein>
<dbReference type="EMBL" id="QKKF02027168">
    <property type="protein sequence ID" value="RZF36043.1"/>
    <property type="molecule type" value="Genomic_DNA"/>
</dbReference>
<feature type="compositionally biased region" description="Basic and acidic residues" evidence="1">
    <location>
        <begin position="364"/>
        <end position="376"/>
    </location>
</feature>
<feature type="compositionally biased region" description="Basic and acidic residues" evidence="1">
    <location>
        <begin position="1"/>
        <end position="14"/>
    </location>
</feature>
<feature type="compositionally biased region" description="Low complexity" evidence="1">
    <location>
        <begin position="527"/>
        <end position="536"/>
    </location>
</feature>
<dbReference type="OrthoDB" id="6357915at2759"/>
<feature type="compositionally biased region" description="Basic and acidic residues" evidence="1">
    <location>
        <begin position="238"/>
        <end position="267"/>
    </location>
</feature>
<feature type="region of interest" description="Disordered" evidence="1">
    <location>
        <begin position="486"/>
        <end position="652"/>
    </location>
</feature>
<dbReference type="InterPro" id="IPR029045">
    <property type="entry name" value="ClpP/crotonase-like_dom_sf"/>
</dbReference>
<dbReference type="PANTHER" id="PTHR43684:SF11">
    <property type="entry name" value="CHROMO DOMAIN-CONTAINING PROTEIN"/>
    <property type="match status" value="1"/>
</dbReference>
<sequence>MNEVEVKSESERLETILNDDDGDKGGGDCETVTVEANEARPKEVEFNIPPHLLGHELPYREEDSSRPGKRIPKPRPGVKVPYRNLTSTIVTADEIAQEILERSLKNYSNRLSVDANNILNSVQKKLEKELDSQKKTAETSANLVEGSDNSPIKDTDELLSILEGNEKSMDKKGKNCRPKLEPGASTLGTSPYKMIKQFPELERELALKQLSEFTSTRRKKDANSGSTPNKKKQTIKGKKVDKGKMSAVKQEDKKSEAKNRMTSEKKQTNASGKRKLYAEHIQSPKRKKVSTNSNGKTNEGTDPVWERLDAILEMGSDSSTIDDGILPVGPPLKDSKIVKKFVNKRKLLKPDTISGTSVNVNGVDKSDEKRDCDIKANEAIPKNKKTSAGKAGDASASDGELIDDTDAPVDIPVSVDKKKKTRAMREIERLLGDEGAINMIYSVEQKRTPGNEPSRRGILPSTRRMKKDLLLKTKLVKNAVLRLSSSPSQGLAKTALRARRDSSTPSSPSASEVKPPKDDSLLDDSPESFSPFVSPSKLAAPAEASRIIRRHSSSSSYSSRSNSPRRLSVDTEKAFPPSSPLSSSDRLTEESDANSPKKSYLSHATTSDKHADSESSEASPTTFLNNNTLLKLSPNSEPVAKPGRSPRMGHRLFKREEIKEILRRASDTTSKDTPVVFKRDIHDKLNAEISRTIMKNMMAAKLDKSKRRLDETEIENYIRGVSSPEKRPSSSSTASCSTSEQSPSTSTSTSAQLKTADTTSLPAPPSPTPTSYSNLVKSITNDSQKKRESDSEKHRSHRQSTGGSHSYKEISLRRYDHLVQIILTPISTKMKNAFNSQVFKEMSSVLACLRKDESCRVVLITSTGSAFCYGIDITALMQPNYEKRKAAAVEMLLAMKEFVKSLATFNKPLIAGVHGAAVGLGVTMLPFFDMVFASDKATFHTPYARLGQVPEGAATLTLPQMLGNAVTSELLFGCRKLTASEALHFGLVTRILWPDRFQEELIPLIRGIATQSSQSMEATKALLRHSLCTKLDPALLSESQLLLCHWTSNECQECFKQYLEEETPTMQK</sequence>
<accession>A0A482WRA7</accession>
<dbReference type="InterPro" id="IPR051053">
    <property type="entry name" value="ECH/Chromodomain_protein"/>
</dbReference>
<dbReference type="Pfam" id="PF00378">
    <property type="entry name" value="ECH_1"/>
    <property type="match status" value="1"/>
</dbReference>
<evidence type="ECO:0000313" key="3">
    <source>
        <dbReference type="Proteomes" id="UP000291343"/>
    </source>
</evidence>
<feature type="region of interest" description="Disordered" evidence="1">
    <location>
        <begin position="48"/>
        <end position="81"/>
    </location>
</feature>
<evidence type="ECO:0000313" key="2">
    <source>
        <dbReference type="EMBL" id="RZF36043.1"/>
    </source>
</evidence>
<proteinExistence type="predicted"/>
<name>A0A482WRA7_LAOST</name>
<feature type="compositionally biased region" description="Low complexity" evidence="1">
    <location>
        <begin position="729"/>
        <end position="750"/>
    </location>
</feature>
<feature type="compositionally biased region" description="Basic and acidic residues" evidence="1">
    <location>
        <begin position="783"/>
        <end position="793"/>
    </location>
</feature>
<organism evidence="2 3">
    <name type="scientific">Laodelphax striatellus</name>
    <name type="common">Small brown planthopper</name>
    <name type="synonym">Delphax striatella</name>
    <dbReference type="NCBI Taxonomy" id="195883"/>
    <lineage>
        <taxon>Eukaryota</taxon>
        <taxon>Metazoa</taxon>
        <taxon>Ecdysozoa</taxon>
        <taxon>Arthropoda</taxon>
        <taxon>Hexapoda</taxon>
        <taxon>Insecta</taxon>
        <taxon>Pterygota</taxon>
        <taxon>Neoptera</taxon>
        <taxon>Paraneoptera</taxon>
        <taxon>Hemiptera</taxon>
        <taxon>Auchenorrhyncha</taxon>
        <taxon>Fulgoroidea</taxon>
        <taxon>Delphacidae</taxon>
        <taxon>Criomorphinae</taxon>
        <taxon>Laodelphax</taxon>
    </lineage>
</organism>
<feature type="region of interest" description="Disordered" evidence="1">
    <location>
        <begin position="130"/>
        <end position="191"/>
    </location>
</feature>
<dbReference type="STRING" id="195883.A0A482WRA7"/>
<dbReference type="InterPro" id="IPR014748">
    <property type="entry name" value="Enoyl-CoA_hydra_C"/>
</dbReference>
<dbReference type="InterPro" id="IPR001753">
    <property type="entry name" value="Enoyl-CoA_hydra/iso"/>
</dbReference>
<feature type="region of interest" description="Disordered" evidence="1">
    <location>
        <begin position="715"/>
        <end position="807"/>
    </location>
</feature>
<feature type="compositionally biased region" description="Basic and acidic residues" evidence="1">
    <location>
        <begin position="164"/>
        <end position="173"/>
    </location>
</feature>
<reference evidence="2 3" key="1">
    <citation type="journal article" date="2017" name="Gigascience">
        <title>Genome sequence of the small brown planthopper, Laodelphax striatellus.</title>
        <authorList>
            <person name="Zhu J."/>
            <person name="Jiang F."/>
            <person name="Wang X."/>
            <person name="Yang P."/>
            <person name="Bao Y."/>
            <person name="Zhao W."/>
            <person name="Wang W."/>
            <person name="Lu H."/>
            <person name="Wang Q."/>
            <person name="Cui N."/>
            <person name="Li J."/>
            <person name="Chen X."/>
            <person name="Luo L."/>
            <person name="Yu J."/>
            <person name="Kang L."/>
            <person name="Cui F."/>
        </authorList>
    </citation>
    <scope>NUCLEOTIDE SEQUENCE [LARGE SCALE GENOMIC DNA]</scope>
    <source>
        <strain evidence="2">Lst14</strain>
    </source>
</reference>
<keyword evidence="3" id="KW-1185">Reference proteome</keyword>
<feature type="compositionally biased region" description="Low complexity" evidence="1">
    <location>
        <begin position="388"/>
        <end position="399"/>
    </location>
</feature>
<dbReference type="Gene3D" id="3.90.226.10">
    <property type="entry name" value="2-enoyl-CoA Hydratase, Chain A, domain 1"/>
    <property type="match status" value="1"/>
</dbReference>
<feature type="compositionally biased region" description="Low complexity" evidence="1">
    <location>
        <begin position="553"/>
        <end position="566"/>
    </location>
</feature>
<dbReference type="Gene3D" id="1.10.12.10">
    <property type="entry name" value="Lyase 2-enoyl-coa Hydratase, Chain A, domain 2"/>
    <property type="match status" value="1"/>
</dbReference>
<feature type="region of interest" description="Disordered" evidence="1">
    <location>
        <begin position="1"/>
        <end position="26"/>
    </location>
</feature>
<feature type="compositionally biased region" description="Basic and acidic residues" evidence="1">
    <location>
        <begin position="53"/>
        <end position="66"/>
    </location>
</feature>
<feature type="compositionally biased region" description="Basic and acidic residues" evidence="1">
    <location>
        <begin position="444"/>
        <end position="455"/>
    </location>
</feature>
<dbReference type="AlphaFoldDB" id="A0A482WRA7"/>
<feature type="compositionally biased region" description="Polar residues" evidence="1">
    <location>
        <begin position="138"/>
        <end position="150"/>
    </location>
</feature>
<dbReference type="CDD" id="cd06558">
    <property type="entry name" value="crotonase-like"/>
    <property type="match status" value="1"/>
</dbReference>
<feature type="compositionally biased region" description="Polar residues" evidence="1">
    <location>
        <begin position="290"/>
        <end position="300"/>
    </location>
</feature>
<dbReference type="PANTHER" id="PTHR43684">
    <property type="match status" value="1"/>
</dbReference>
<dbReference type="InParanoid" id="A0A482WRA7"/>
<dbReference type="Proteomes" id="UP000291343">
    <property type="component" value="Unassembled WGS sequence"/>
</dbReference>